<keyword evidence="4" id="KW-0808">Transferase</keyword>
<dbReference type="PANTHER" id="PTHR31121">
    <property type="entry name" value="ALPHA-1,2 MANNOSYLTRANSFERASE KTR1"/>
    <property type="match status" value="1"/>
</dbReference>
<organism evidence="6 7">
    <name type="scientific">Lipomyces starkeyi NRRL Y-11557</name>
    <dbReference type="NCBI Taxonomy" id="675824"/>
    <lineage>
        <taxon>Eukaryota</taxon>
        <taxon>Fungi</taxon>
        <taxon>Dikarya</taxon>
        <taxon>Ascomycota</taxon>
        <taxon>Saccharomycotina</taxon>
        <taxon>Lipomycetes</taxon>
        <taxon>Lipomycetales</taxon>
        <taxon>Lipomycetaceae</taxon>
        <taxon>Lipomyces</taxon>
    </lineage>
</organism>
<accession>A0A1E3PY29</accession>
<evidence type="ECO:0000313" key="7">
    <source>
        <dbReference type="Proteomes" id="UP000094385"/>
    </source>
</evidence>
<dbReference type="InterPro" id="IPR029044">
    <property type="entry name" value="Nucleotide-diphossugar_trans"/>
</dbReference>
<dbReference type="Gene3D" id="3.90.550.10">
    <property type="entry name" value="Spore Coat Polysaccharide Biosynthesis Protein SpsA, Chain A"/>
    <property type="match status" value="1"/>
</dbReference>
<dbReference type="EMBL" id="KV454300">
    <property type="protein sequence ID" value="ODQ70306.1"/>
    <property type="molecule type" value="Genomic_DNA"/>
</dbReference>
<dbReference type="GO" id="GO:0005794">
    <property type="term" value="C:Golgi apparatus"/>
    <property type="evidence" value="ECO:0007669"/>
    <property type="project" value="TreeGrafter"/>
</dbReference>
<evidence type="ECO:0000256" key="5">
    <source>
        <dbReference type="ARBA" id="ARBA00022968"/>
    </source>
</evidence>
<dbReference type="Pfam" id="PF01793">
    <property type="entry name" value="Glyco_transf_15"/>
    <property type="match status" value="1"/>
</dbReference>
<protein>
    <submittedName>
        <fullName evidence="6">Uncharacterized protein</fullName>
    </submittedName>
</protein>
<evidence type="ECO:0000256" key="4">
    <source>
        <dbReference type="ARBA" id="ARBA00022679"/>
    </source>
</evidence>
<dbReference type="Proteomes" id="UP000094385">
    <property type="component" value="Unassembled WGS sequence"/>
</dbReference>
<proteinExistence type="inferred from homology"/>
<dbReference type="GO" id="GO:0000026">
    <property type="term" value="F:alpha-1,2-mannosyltransferase activity"/>
    <property type="evidence" value="ECO:0007669"/>
    <property type="project" value="TreeGrafter"/>
</dbReference>
<dbReference type="InterPro" id="IPR002685">
    <property type="entry name" value="Glyco_trans_15"/>
</dbReference>
<comment type="similarity">
    <text evidence="2">Belongs to the glycosyltransferase 15 family.</text>
</comment>
<dbReference type="SUPFAM" id="SSF53448">
    <property type="entry name" value="Nucleotide-diphospho-sugar transferases"/>
    <property type="match status" value="1"/>
</dbReference>
<comment type="subcellular location">
    <subcellularLocation>
        <location evidence="1">Membrane</location>
        <topology evidence="1">Single-pass type II membrane protein</topology>
    </subcellularLocation>
</comment>
<evidence type="ECO:0000256" key="3">
    <source>
        <dbReference type="ARBA" id="ARBA00022676"/>
    </source>
</evidence>
<evidence type="ECO:0000256" key="2">
    <source>
        <dbReference type="ARBA" id="ARBA00007677"/>
    </source>
</evidence>
<keyword evidence="3" id="KW-0328">Glycosyltransferase</keyword>
<dbReference type="OrthoDB" id="439943at2759"/>
<dbReference type="GO" id="GO:0006487">
    <property type="term" value="P:protein N-linked glycosylation"/>
    <property type="evidence" value="ECO:0007669"/>
    <property type="project" value="TreeGrafter"/>
</dbReference>
<name>A0A1E3PY29_LIPST</name>
<evidence type="ECO:0000256" key="1">
    <source>
        <dbReference type="ARBA" id="ARBA00004606"/>
    </source>
</evidence>
<keyword evidence="5" id="KW-0735">Signal-anchor</keyword>
<dbReference type="GO" id="GO:0000032">
    <property type="term" value="P:cell wall mannoprotein biosynthetic process"/>
    <property type="evidence" value="ECO:0007669"/>
    <property type="project" value="TreeGrafter"/>
</dbReference>
<dbReference type="AlphaFoldDB" id="A0A1E3PY29"/>
<reference evidence="6 7" key="1">
    <citation type="journal article" date="2016" name="Proc. Natl. Acad. Sci. U.S.A.">
        <title>Comparative genomics of biotechnologically important yeasts.</title>
        <authorList>
            <person name="Riley R."/>
            <person name="Haridas S."/>
            <person name="Wolfe K.H."/>
            <person name="Lopes M.R."/>
            <person name="Hittinger C.T."/>
            <person name="Goeker M."/>
            <person name="Salamov A.A."/>
            <person name="Wisecaver J.H."/>
            <person name="Long T.M."/>
            <person name="Calvey C.H."/>
            <person name="Aerts A.L."/>
            <person name="Barry K.W."/>
            <person name="Choi C."/>
            <person name="Clum A."/>
            <person name="Coughlan A.Y."/>
            <person name="Deshpande S."/>
            <person name="Douglass A.P."/>
            <person name="Hanson S.J."/>
            <person name="Klenk H.-P."/>
            <person name="LaButti K.M."/>
            <person name="Lapidus A."/>
            <person name="Lindquist E.A."/>
            <person name="Lipzen A.M."/>
            <person name="Meier-Kolthoff J.P."/>
            <person name="Ohm R.A."/>
            <person name="Otillar R.P."/>
            <person name="Pangilinan J.L."/>
            <person name="Peng Y."/>
            <person name="Rokas A."/>
            <person name="Rosa C.A."/>
            <person name="Scheuner C."/>
            <person name="Sibirny A.A."/>
            <person name="Slot J.C."/>
            <person name="Stielow J.B."/>
            <person name="Sun H."/>
            <person name="Kurtzman C.P."/>
            <person name="Blackwell M."/>
            <person name="Grigoriev I.V."/>
            <person name="Jeffries T.W."/>
        </authorList>
    </citation>
    <scope>NUCLEOTIDE SEQUENCE [LARGE SCALE GENOMIC DNA]</scope>
    <source>
        <strain evidence="6 7">NRRL Y-11557</strain>
    </source>
</reference>
<keyword evidence="5" id="KW-0812">Transmembrane</keyword>
<dbReference type="GO" id="GO:0016020">
    <property type="term" value="C:membrane"/>
    <property type="evidence" value="ECO:0007669"/>
    <property type="project" value="UniProtKB-SubCell"/>
</dbReference>
<dbReference type="PANTHER" id="PTHR31121:SF6">
    <property type="entry name" value="ALPHA-1,2 MANNOSYLTRANSFERASE KTR1"/>
    <property type="match status" value="1"/>
</dbReference>
<sequence>MPEGENAGKGLWTIVRQHFRADFFTSQADHNNLASFVTDDGGLTYNLCHVWSNFEIADLDIFRSEQYQAYFNLWMPPETSFMRGGEMHLYTPFMWPWCCYNHLRSCFWIPLGTTISRIRHVRTMKGARKVNRCLCDSKEDWNWHTWNSCGKEYLKMQSHQLPPGIVW</sequence>
<evidence type="ECO:0000313" key="6">
    <source>
        <dbReference type="EMBL" id="ODQ70306.1"/>
    </source>
</evidence>
<gene>
    <name evidence="6" type="ORF">LIPSTDRAFT_74562</name>
</gene>
<keyword evidence="7" id="KW-1185">Reference proteome</keyword>